<dbReference type="Proteomes" id="UP000887013">
    <property type="component" value="Unassembled WGS sequence"/>
</dbReference>
<accession>A0A8X6NE37</accession>
<proteinExistence type="predicted"/>
<dbReference type="AlphaFoldDB" id="A0A8X6NE37"/>
<protein>
    <submittedName>
        <fullName evidence="1">Uncharacterized protein</fullName>
    </submittedName>
</protein>
<sequence>MRVLPAPPDRKMKYLTPFHISNVAFNHHYRFGNDIMTGFRCSFRVAETARIRGARSLGKRRSVLNFKSNLIIGAQTVRHTAVCWKVTDIMMSDAGSRSFDVNPIRQPSFFSISHRGFKFPKKLETAKR</sequence>
<reference evidence="1" key="1">
    <citation type="submission" date="2020-08" db="EMBL/GenBank/DDBJ databases">
        <title>Multicomponent nature underlies the extraordinary mechanical properties of spider dragline silk.</title>
        <authorList>
            <person name="Kono N."/>
            <person name="Nakamura H."/>
            <person name="Mori M."/>
            <person name="Yoshida Y."/>
            <person name="Ohtoshi R."/>
            <person name="Malay A.D."/>
            <person name="Moran D.A.P."/>
            <person name="Tomita M."/>
            <person name="Numata K."/>
            <person name="Arakawa K."/>
        </authorList>
    </citation>
    <scope>NUCLEOTIDE SEQUENCE</scope>
</reference>
<organism evidence="1 2">
    <name type="scientific">Nephila pilipes</name>
    <name type="common">Giant wood spider</name>
    <name type="synonym">Nephila maculata</name>
    <dbReference type="NCBI Taxonomy" id="299642"/>
    <lineage>
        <taxon>Eukaryota</taxon>
        <taxon>Metazoa</taxon>
        <taxon>Ecdysozoa</taxon>
        <taxon>Arthropoda</taxon>
        <taxon>Chelicerata</taxon>
        <taxon>Arachnida</taxon>
        <taxon>Araneae</taxon>
        <taxon>Araneomorphae</taxon>
        <taxon>Entelegynae</taxon>
        <taxon>Araneoidea</taxon>
        <taxon>Nephilidae</taxon>
        <taxon>Nephila</taxon>
    </lineage>
</organism>
<gene>
    <name evidence="1" type="ORF">NPIL_42761</name>
</gene>
<keyword evidence="2" id="KW-1185">Reference proteome</keyword>
<name>A0A8X6NE37_NEPPI</name>
<comment type="caution">
    <text evidence="1">The sequence shown here is derived from an EMBL/GenBank/DDBJ whole genome shotgun (WGS) entry which is preliminary data.</text>
</comment>
<dbReference type="EMBL" id="BMAW01056952">
    <property type="protein sequence ID" value="GFT08437.1"/>
    <property type="molecule type" value="Genomic_DNA"/>
</dbReference>
<evidence type="ECO:0000313" key="1">
    <source>
        <dbReference type="EMBL" id="GFT08437.1"/>
    </source>
</evidence>
<evidence type="ECO:0000313" key="2">
    <source>
        <dbReference type="Proteomes" id="UP000887013"/>
    </source>
</evidence>